<keyword evidence="6 11" id="KW-0067">ATP-binding</keyword>
<evidence type="ECO:0000256" key="7">
    <source>
        <dbReference type="ARBA" id="ARBA00023125"/>
    </source>
</evidence>
<evidence type="ECO:0000256" key="11">
    <source>
        <dbReference type="HAMAP-Rule" id="MF_00848"/>
    </source>
</evidence>
<dbReference type="SUPFAM" id="SSF52540">
    <property type="entry name" value="P-loop containing nucleoside triphosphate hydrolases"/>
    <property type="match status" value="2"/>
</dbReference>
<organism evidence="14 15">
    <name type="scientific">Pseudoalteromonas denitrificans DSM 6059</name>
    <dbReference type="NCBI Taxonomy" id="1123010"/>
    <lineage>
        <taxon>Bacteria</taxon>
        <taxon>Pseudomonadati</taxon>
        <taxon>Pseudomonadota</taxon>
        <taxon>Gammaproteobacteria</taxon>
        <taxon>Alteromonadales</taxon>
        <taxon>Pseudoalteromonadaceae</taxon>
        <taxon>Pseudoalteromonas</taxon>
    </lineage>
</organism>
<dbReference type="CDD" id="cd03221">
    <property type="entry name" value="ABCF_EF-3"/>
    <property type="match status" value="2"/>
</dbReference>
<reference evidence="14 15" key="1">
    <citation type="submission" date="2016-10" db="EMBL/GenBank/DDBJ databases">
        <authorList>
            <person name="de Groot N.N."/>
        </authorList>
    </citation>
    <scope>NUCLEOTIDE SEQUENCE [LARGE SCALE GENOMIC DNA]</scope>
    <source>
        <strain evidence="14 15">DSM 6059</strain>
    </source>
</reference>
<evidence type="ECO:0000313" key="15">
    <source>
        <dbReference type="Proteomes" id="UP000198862"/>
    </source>
</evidence>
<dbReference type="GO" id="GO:0005737">
    <property type="term" value="C:cytoplasm"/>
    <property type="evidence" value="ECO:0007669"/>
    <property type="project" value="UniProtKB-SubCell"/>
</dbReference>
<evidence type="ECO:0000256" key="9">
    <source>
        <dbReference type="ARBA" id="ARBA00049360"/>
    </source>
</evidence>
<protein>
    <recommendedName>
        <fullName evidence="11">ATP-binding protein Uup</fullName>
        <ecNumber evidence="11">3.6.1.-</ecNumber>
    </recommendedName>
</protein>
<keyword evidence="1 11" id="KW-0963">Cytoplasm</keyword>
<keyword evidence="4 11" id="KW-0227">DNA damage</keyword>
<dbReference type="InterPro" id="IPR051309">
    <property type="entry name" value="ABCF_ATPase"/>
</dbReference>
<dbReference type="Gene3D" id="3.40.50.300">
    <property type="entry name" value="P-loop containing nucleotide triphosphate hydrolases"/>
    <property type="match status" value="2"/>
</dbReference>
<dbReference type="EMBL" id="FOLO01000025">
    <property type="protein sequence ID" value="SFC96303.1"/>
    <property type="molecule type" value="Genomic_DNA"/>
</dbReference>
<dbReference type="PANTHER" id="PTHR42855">
    <property type="entry name" value="ABC TRANSPORTER ATP-BINDING SUBUNIT"/>
    <property type="match status" value="1"/>
</dbReference>
<dbReference type="InterPro" id="IPR032524">
    <property type="entry name" value="ABC_tran_C"/>
</dbReference>
<dbReference type="GO" id="GO:0006281">
    <property type="term" value="P:DNA repair"/>
    <property type="evidence" value="ECO:0007669"/>
    <property type="project" value="UniProtKB-KW"/>
</dbReference>
<accession>A0A1I1NNG9</accession>
<dbReference type="FunFam" id="3.40.50.300:FF:000011">
    <property type="entry name" value="Putative ABC transporter ATP-binding component"/>
    <property type="match status" value="1"/>
</dbReference>
<keyword evidence="2 11" id="KW-0677">Repeat</keyword>
<comment type="catalytic activity">
    <reaction evidence="9 11">
        <text>ATP + H2O = ADP + phosphate + H(+)</text>
        <dbReference type="Rhea" id="RHEA:13065"/>
        <dbReference type="ChEBI" id="CHEBI:15377"/>
        <dbReference type="ChEBI" id="CHEBI:15378"/>
        <dbReference type="ChEBI" id="CHEBI:30616"/>
        <dbReference type="ChEBI" id="CHEBI:43474"/>
        <dbReference type="ChEBI" id="CHEBI:456216"/>
    </reaction>
</comment>
<dbReference type="Proteomes" id="UP000198862">
    <property type="component" value="Unassembled WGS sequence"/>
</dbReference>
<evidence type="ECO:0000259" key="13">
    <source>
        <dbReference type="PROSITE" id="PS50893"/>
    </source>
</evidence>
<gene>
    <name evidence="11" type="primary">uup</name>
    <name evidence="14" type="ORF">SAMN02745724_03058</name>
</gene>
<dbReference type="GO" id="GO:0003677">
    <property type="term" value="F:DNA binding"/>
    <property type="evidence" value="ECO:0007669"/>
    <property type="project" value="UniProtKB-UniRule"/>
</dbReference>
<comment type="subcellular location">
    <subcellularLocation>
        <location evidence="11">Cytoplasm</location>
    </subcellularLocation>
    <text evidence="11">Associates with ribosomes.</text>
</comment>
<dbReference type="AlphaFoldDB" id="A0A1I1NNG9"/>
<keyword evidence="5 11" id="KW-0378">Hydrolase</keyword>
<keyword evidence="7 11" id="KW-0238">DNA-binding</keyword>
<feature type="region of interest" description="Disordered" evidence="12">
    <location>
        <begin position="541"/>
        <end position="562"/>
    </location>
</feature>
<dbReference type="InterPro" id="IPR037118">
    <property type="entry name" value="Val-tRNA_synth_C_sf"/>
</dbReference>
<dbReference type="Pfam" id="PF12848">
    <property type="entry name" value="ABC_tran_Xtn"/>
    <property type="match status" value="1"/>
</dbReference>
<keyword evidence="3 11" id="KW-0547">Nucleotide-binding</keyword>
<proteinExistence type="inferred from homology"/>
<evidence type="ECO:0000256" key="4">
    <source>
        <dbReference type="ARBA" id="ARBA00022763"/>
    </source>
</evidence>
<dbReference type="GO" id="GO:0043022">
    <property type="term" value="F:ribosome binding"/>
    <property type="evidence" value="ECO:0007669"/>
    <property type="project" value="UniProtKB-UniRule"/>
</dbReference>
<dbReference type="FunFam" id="3.40.50.300:FF:000309">
    <property type="entry name" value="ABC transporter ATP-binding protein"/>
    <property type="match status" value="1"/>
</dbReference>
<dbReference type="Gene3D" id="1.10.287.380">
    <property type="entry name" value="Valyl-tRNA synthetase, C-terminal domain"/>
    <property type="match status" value="1"/>
</dbReference>
<evidence type="ECO:0000256" key="5">
    <source>
        <dbReference type="ARBA" id="ARBA00022801"/>
    </source>
</evidence>
<comment type="similarity">
    <text evidence="10 11">Belongs to the ABC transporter superfamily. ABCF family. Uup subfamily.</text>
</comment>
<dbReference type="InterPro" id="IPR003593">
    <property type="entry name" value="AAA+_ATPase"/>
</dbReference>
<dbReference type="InterPro" id="IPR003439">
    <property type="entry name" value="ABC_transporter-like_ATP-bd"/>
</dbReference>
<dbReference type="PROSITE" id="PS50893">
    <property type="entry name" value="ABC_TRANSPORTER_2"/>
    <property type="match status" value="2"/>
</dbReference>
<keyword evidence="15" id="KW-1185">Reference proteome</keyword>
<feature type="domain" description="ABC transporter" evidence="13">
    <location>
        <begin position="320"/>
        <end position="538"/>
    </location>
</feature>
<dbReference type="Pfam" id="PF16326">
    <property type="entry name" value="ABC_tran_CTD"/>
    <property type="match status" value="1"/>
</dbReference>
<keyword evidence="11" id="KW-0175">Coiled coil</keyword>
<evidence type="ECO:0000256" key="10">
    <source>
        <dbReference type="ARBA" id="ARBA00061478"/>
    </source>
</evidence>
<evidence type="ECO:0000256" key="6">
    <source>
        <dbReference type="ARBA" id="ARBA00022840"/>
    </source>
</evidence>
<comment type="function">
    <text evidence="11">Probably plays a role in ribosome assembly or function. May be involved in resolution of branched DNA intermediates that result from template switching in postreplication gaps. Binds DNA and has ATPase activity.</text>
</comment>
<keyword evidence="8 11" id="KW-0234">DNA repair</keyword>
<dbReference type="InterPro" id="IPR032781">
    <property type="entry name" value="ABC_tran_Xtn"/>
</dbReference>
<dbReference type="InterPro" id="IPR043686">
    <property type="entry name" value="Uup"/>
</dbReference>
<dbReference type="NCBIfam" id="NF008358">
    <property type="entry name" value="PRK11147.1"/>
    <property type="match status" value="1"/>
</dbReference>
<dbReference type="EC" id="3.6.1.-" evidence="11"/>
<evidence type="ECO:0000256" key="8">
    <source>
        <dbReference type="ARBA" id="ARBA00023204"/>
    </source>
</evidence>
<feature type="coiled-coil region" evidence="11">
    <location>
        <begin position="578"/>
        <end position="639"/>
    </location>
</feature>
<dbReference type="OrthoDB" id="9808609at2"/>
<dbReference type="PANTHER" id="PTHR42855:SF1">
    <property type="entry name" value="ABC TRANSPORTER DOMAIN-CONTAINING PROTEIN"/>
    <property type="match status" value="1"/>
</dbReference>
<sequence length="641" mass="72276">MDLIRITGARLAFGTHCLLDNAEAIIETGERVCIVGRNGAGKSTLLKILDGEILLDDGNINRVNDLKVSRLEQDPPKGAQGTVFDFVAQGLPGMAQLLIDYHHVSTQLQTECTDQLLKQLERLSDQLEARDGWRFDSQINLVLSQLKINPEAKLESLSGGWLRKVALAKALVCDPDLLLLDEPTNHLDMASVLWLEKFLKDFKGAIVFISHDRAFIRSLATRILDLDRSKLVSYPGDYALYLEQKEHDLKVEETQNALFDKKLAEEETWIRQGVKARRTRNEGRVRSLQALRNERKQRIEKLGKADFNVEIAQRSGKLVFESESLTHSFKDLKIVDDFSTLVIRGDKIGLVGPNGIGKTTLLKLLFGHLEANSGTVKQGTNLDVAYFDQYRAILDEEATVQDNVAEGKQEVLVGGRHRHVLGYLQDFLFPPARARTPVKALSGGEKNRLLLAKLFLKPSNVLVLDEPTNDLDVETLELLEEIVDKYDGTVLVVSHDREFIDNTCGSIWGFEGDGKITEVVGGYTDYQEYKQYKADQDKELQHKAESQKQIKTKPLQSNTKSTLDVKPKKLSYKLQLELEQLPALLETLENKVDELQAQVSSADFYKQENDVTKVKLNELAQAESKLEVAFERWEELEELKG</sequence>
<feature type="binding site" evidence="11">
    <location>
        <begin position="36"/>
        <end position="43"/>
    </location>
    <ligand>
        <name>ATP</name>
        <dbReference type="ChEBI" id="CHEBI:30616"/>
        <label>1</label>
    </ligand>
</feature>
<evidence type="ECO:0000256" key="3">
    <source>
        <dbReference type="ARBA" id="ARBA00022741"/>
    </source>
</evidence>
<feature type="binding site" evidence="11">
    <location>
        <begin position="352"/>
        <end position="359"/>
    </location>
    <ligand>
        <name>ATP</name>
        <dbReference type="ChEBI" id="CHEBI:30616"/>
        <label>2</label>
    </ligand>
</feature>
<name>A0A1I1NNG9_9GAMM</name>
<dbReference type="PROSITE" id="PS00211">
    <property type="entry name" value="ABC_TRANSPORTER_1"/>
    <property type="match status" value="2"/>
</dbReference>
<dbReference type="STRING" id="1123010.SAMN02745724_03058"/>
<dbReference type="HAMAP" id="MF_00848">
    <property type="entry name" value="Uup"/>
    <property type="match status" value="1"/>
</dbReference>
<dbReference type="SMART" id="SM00382">
    <property type="entry name" value="AAA"/>
    <property type="match status" value="2"/>
</dbReference>
<dbReference type="RefSeq" id="WP_091985933.1">
    <property type="nucleotide sequence ID" value="NZ_FOLO01000025.1"/>
</dbReference>
<feature type="domain" description="ABC transporter" evidence="13">
    <location>
        <begin position="4"/>
        <end position="253"/>
    </location>
</feature>
<dbReference type="InterPro" id="IPR027417">
    <property type="entry name" value="P-loop_NTPase"/>
</dbReference>
<dbReference type="InterPro" id="IPR017871">
    <property type="entry name" value="ABC_transporter-like_CS"/>
</dbReference>
<dbReference type="Pfam" id="PF00005">
    <property type="entry name" value="ABC_tran"/>
    <property type="match status" value="2"/>
</dbReference>
<evidence type="ECO:0000256" key="12">
    <source>
        <dbReference type="SAM" id="MobiDB-lite"/>
    </source>
</evidence>
<dbReference type="GO" id="GO:0016887">
    <property type="term" value="F:ATP hydrolysis activity"/>
    <property type="evidence" value="ECO:0007669"/>
    <property type="project" value="UniProtKB-UniRule"/>
</dbReference>
<evidence type="ECO:0000256" key="1">
    <source>
        <dbReference type="ARBA" id="ARBA00022490"/>
    </source>
</evidence>
<evidence type="ECO:0000313" key="14">
    <source>
        <dbReference type="EMBL" id="SFC96303.1"/>
    </source>
</evidence>
<evidence type="ECO:0000256" key="2">
    <source>
        <dbReference type="ARBA" id="ARBA00022737"/>
    </source>
</evidence>
<dbReference type="GO" id="GO:0005524">
    <property type="term" value="F:ATP binding"/>
    <property type="evidence" value="ECO:0007669"/>
    <property type="project" value="UniProtKB-UniRule"/>
</dbReference>